<gene>
    <name evidence="1" type="primary">jg14511</name>
    <name evidence="1" type="ORF">PAEG_LOCUS19159</name>
</gene>
<sequence>MVPSINRQKRAPPRKIKPLLLKHKCSIREFQIPQFCAACVQELPETRMMSSVLLVGGRPTLYLPVAIPATWDPNIHPFSELCAMATSALQLVELCRKLFTTALEDVFKLLDWNGLGININGEYITQLRFADDVFIMAETLGDLNAMLNDLSRVSQQVGICMNRARRKIMSNAHVHSKL</sequence>
<proteinExistence type="predicted"/>
<organism evidence="1 2">
    <name type="scientific">Pararge aegeria aegeria</name>
    <dbReference type="NCBI Taxonomy" id="348720"/>
    <lineage>
        <taxon>Eukaryota</taxon>
        <taxon>Metazoa</taxon>
        <taxon>Ecdysozoa</taxon>
        <taxon>Arthropoda</taxon>
        <taxon>Hexapoda</taxon>
        <taxon>Insecta</taxon>
        <taxon>Pterygota</taxon>
        <taxon>Neoptera</taxon>
        <taxon>Endopterygota</taxon>
        <taxon>Lepidoptera</taxon>
        <taxon>Glossata</taxon>
        <taxon>Ditrysia</taxon>
        <taxon>Papilionoidea</taxon>
        <taxon>Nymphalidae</taxon>
        <taxon>Satyrinae</taxon>
        <taxon>Satyrini</taxon>
        <taxon>Parargina</taxon>
        <taxon>Pararge</taxon>
    </lineage>
</organism>
<dbReference type="EMBL" id="CAKXAJ010025707">
    <property type="protein sequence ID" value="CAH2242943.1"/>
    <property type="molecule type" value="Genomic_DNA"/>
</dbReference>
<name>A0A8S4S050_9NEOP</name>
<dbReference type="AlphaFoldDB" id="A0A8S4S050"/>
<dbReference type="OrthoDB" id="407509at2759"/>
<keyword evidence="2" id="KW-1185">Reference proteome</keyword>
<accession>A0A8S4S050</accession>
<comment type="caution">
    <text evidence="1">The sequence shown here is derived from an EMBL/GenBank/DDBJ whole genome shotgun (WGS) entry which is preliminary data.</text>
</comment>
<evidence type="ECO:0000313" key="1">
    <source>
        <dbReference type="EMBL" id="CAH2242943.1"/>
    </source>
</evidence>
<evidence type="ECO:0000313" key="2">
    <source>
        <dbReference type="Proteomes" id="UP000838756"/>
    </source>
</evidence>
<reference evidence="1" key="1">
    <citation type="submission" date="2022-03" db="EMBL/GenBank/DDBJ databases">
        <authorList>
            <person name="Lindestad O."/>
        </authorList>
    </citation>
    <scope>NUCLEOTIDE SEQUENCE</scope>
</reference>
<protein>
    <submittedName>
        <fullName evidence="1">Jg14511 protein</fullName>
    </submittedName>
</protein>
<dbReference type="Proteomes" id="UP000838756">
    <property type="component" value="Unassembled WGS sequence"/>
</dbReference>